<keyword evidence="1" id="KW-1133">Transmembrane helix</keyword>
<feature type="transmembrane region" description="Helical" evidence="1">
    <location>
        <begin position="6"/>
        <end position="26"/>
    </location>
</feature>
<dbReference type="AlphaFoldDB" id="A0A1M5PXR6"/>
<organism evidence="2 3">
    <name type="scientific">Chryseobacterium vrystaatense</name>
    <dbReference type="NCBI Taxonomy" id="307480"/>
    <lineage>
        <taxon>Bacteria</taxon>
        <taxon>Pseudomonadati</taxon>
        <taxon>Bacteroidota</taxon>
        <taxon>Flavobacteriia</taxon>
        <taxon>Flavobacteriales</taxon>
        <taxon>Weeksellaceae</taxon>
        <taxon>Chryseobacterium group</taxon>
        <taxon>Chryseobacterium</taxon>
    </lineage>
</organism>
<keyword evidence="1" id="KW-0812">Transmembrane</keyword>
<accession>A0A1M5PXR6</accession>
<dbReference type="EMBL" id="FQVE01000011">
    <property type="protein sequence ID" value="SHH06470.1"/>
    <property type="molecule type" value="Genomic_DNA"/>
</dbReference>
<evidence type="ECO:0000313" key="2">
    <source>
        <dbReference type="EMBL" id="SHH06470.1"/>
    </source>
</evidence>
<sequence>MDWGLLFLVFTLLILAGISYLVMRFFNRWTSKSQYKTVWNVLIFVGSFALLFFISFIIFMMNVNLGR</sequence>
<name>A0A1M5PXR6_9FLAO</name>
<protein>
    <submittedName>
        <fullName evidence="2">Uncharacterized protein</fullName>
    </submittedName>
</protein>
<keyword evidence="1" id="KW-0472">Membrane</keyword>
<evidence type="ECO:0000313" key="3">
    <source>
        <dbReference type="Proteomes" id="UP000184108"/>
    </source>
</evidence>
<gene>
    <name evidence="2" type="ORF">SAMN02787073_0189</name>
</gene>
<reference evidence="3" key="1">
    <citation type="submission" date="2016-11" db="EMBL/GenBank/DDBJ databases">
        <authorList>
            <person name="Varghese N."/>
            <person name="Submissions S."/>
        </authorList>
    </citation>
    <scope>NUCLEOTIDE SEQUENCE [LARGE SCALE GENOMIC DNA]</scope>
    <source>
        <strain evidence="3">YR203</strain>
    </source>
</reference>
<proteinExistence type="predicted"/>
<evidence type="ECO:0000256" key="1">
    <source>
        <dbReference type="SAM" id="Phobius"/>
    </source>
</evidence>
<dbReference type="Proteomes" id="UP000184108">
    <property type="component" value="Unassembled WGS sequence"/>
</dbReference>
<feature type="transmembrane region" description="Helical" evidence="1">
    <location>
        <begin position="38"/>
        <end position="61"/>
    </location>
</feature>